<dbReference type="Pfam" id="PF00589">
    <property type="entry name" value="Phage_integrase"/>
    <property type="match status" value="1"/>
</dbReference>
<dbReference type="PANTHER" id="PTHR30349:SF77">
    <property type="entry name" value="TYROSINE RECOMBINASE XERC"/>
    <property type="match status" value="1"/>
</dbReference>
<dbReference type="Gene3D" id="1.10.443.10">
    <property type="entry name" value="Intergrase catalytic core"/>
    <property type="match status" value="1"/>
</dbReference>
<dbReference type="GO" id="GO:0015074">
    <property type="term" value="P:DNA integration"/>
    <property type="evidence" value="ECO:0007669"/>
    <property type="project" value="UniProtKB-KW"/>
</dbReference>
<dbReference type="GO" id="GO:0005737">
    <property type="term" value="C:cytoplasm"/>
    <property type="evidence" value="ECO:0007669"/>
    <property type="project" value="UniProtKB-SubCell"/>
</dbReference>
<keyword evidence="3" id="KW-0233">DNA recombination</keyword>
<dbReference type="PANTHER" id="PTHR30349">
    <property type="entry name" value="PHAGE INTEGRASE-RELATED"/>
    <property type="match status" value="1"/>
</dbReference>
<dbReference type="InterPro" id="IPR011010">
    <property type="entry name" value="DNA_brk_join_enz"/>
</dbReference>
<feature type="domain" description="Tyr recombinase" evidence="4">
    <location>
        <begin position="1"/>
        <end position="194"/>
    </location>
</feature>
<accession>A0A8A0RLE9</accession>
<dbReference type="Proteomes" id="UP000662904">
    <property type="component" value="Chromosome"/>
</dbReference>
<evidence type="ECO:0000313" key="6">
    <source>
        <dbReference type="Proteomes" id="UP000662904"/>
    </source>
</evidence>
<dbReference type="AlphaFoldDB" id="A0A8A0RLE9"/>
<evidence type="ECO:0000259" key="4">
    <source>
        <dbReference type="PROSITE" id="PS51898"/>
    </source>
</evidence>
<dbReference type="PROSITE" id="PS51898">
    <property type="entry name" value="TYR_RECOMBINASE"/>
    <property type="match status" value="1"/>
</dbReference>
<evidence type="ECO:0000256" key="1">
    <source>
        <dbReference type="ARBA" id="ARBA00004496"/>
    </source>
</evidence>
<organism evidence="5 6">
    <name type="scientific">Koleobacter methoxysyntrophicus</name>
    <dbReference type="NCBI Taxonomy" id="2751313"/>
    <lineage>
        <taxon>Bacteria</taxon>
        <taxon>Bacillati</taxon>
        <taxon>Bacillota</taxon>
        <taxon>Clostridia</taxon>
        <taxon>Koleobacterales</taxon>
        <taxon>Koleobacteraceae</taxon>
        <taxon>Koleobacter</taxon>
    </lineage>
</organism>
<protein>
    <submittedName>
        <fullName evidence="5">Tyrosine recombinase XerD</fullName>
    </submittedName>
</protein>
<gene>
    <name evidence="5" type="primary">xerD_1</name>
    <name evidence="5" type="ORF">H0A61_00760</name>
</gene>
<dbReference type="InterPro" id="IPR013762">
    <property type="entry name" value="Integrase-like_cat_sf"/>
</dbReference>
<reference evidence="5" key="1">
    <citation type="submission" date="2020-07" db="EMBL/GenBank/DDBJ databases">
        <title>Koleobacter methoxysyntrophicus gen. nov., sp. nov., a novel anaerobic bacterium isolated from deep subsurface oil field and proposal of Koleobacterales ord. nov. in the phylum Firmicutes.</title>
        <authorList>
            <person name="Sakamoto S."/>
            <person name="Tamaki H."/>
        </authorList>
    </citation>
    <scope>NUCLEOTIDE SEQUENCE</scope>
    <source>
        <strain evidence="5">NRmbB1</strain>
    </source>
</reference>
<dbReference type="SUPFAM" id="SSF56349">
    <property type="entry name" value="DNA breaking-rejoining enzymes"/>
    <property type="match status" value="1"/>
</dbReference>
<evidence type="ECO:0000256" key="3">
    <source>
        <dbReference type="ARBA" id="ARBA00023172"/>
    </source>
</evidence>
<dbReference type="EMBL" id="CP059066">
    <property type="protein sequence ID" value="QSQ08438.1"/>
    <property type="molecule type" value="Genomic_DNA"/>
</dbReference>
<dbReference type="RefSeq" id="WP_206708652.1">
    <property type="nucleotide sequence ID" value="NZ_CP059066.1"/>
</dbReference>
<evidence type="ECO:0000256" key="2">
    <source>
        <dbReference type="ARBA" id="ARBA00022908"/>
    </source>
</evidence>
<keyword evidence="6" id="KW-1185">Reference proteome</keyword>
<evidence type="ECO:0000313" key="5">
    <source>
        <dbReference type="EMBL" id="QSQ08438.1"/>
    </source>
</evidence>
<dbReference type="InterPro" id="IPR050090">
    <property type="entry name" value="Tyrosine_recombinase_XerCD"/>
</dbReference>
<comment type="subcellular location">
    <subcellularLocation>
        <location evidence="1">Cytoplasm</location>
    </subcellularLocation>
</comment>
<dbReference type="GO" id="GO:0003677">
    <property type="term" value="F:DNA binding"/>
    <property type="evidence" value="ECO:0007669"/>
    <property type="project" value="InterPro"/>
</dbReference>
<name>A0A8A0RLE9_9FIRM</name>
<keyword evidence="2" id="KW-0229">DNA integration</keyword>
<dbReference type="GO" id="GO:0006310">
    <property type="term" value="P:DNA recombination"/>
    <property type="evidence" value="ECO:0007669"/>
    <property type="project" value="UniProtKB-KW"/>
</dbReference>
<sequence length="199" mass="22810">MTTWHCPVWKNRDGSQTIFKTKERLICRYCGRLTRYLLVFSSGDSIPLCGDYLYAHIVNNKRALRLARKGMKTMKEKNSKKKGNKYREVPLNLTARRALKGWIEIRGNGHGPLFPGRGSRHITARSIEYMISRCAYDARLENVTPHVLRHTFCKSLVDAGESLDMVAVLAGHADLNTTAKYTRPTRKDLQNSVDKLTWE</sequence>
<dbReference type="InterPro" id="IPR002104">
    <property type="entry name" value="Integrase_catalytic"/>
</dbReference>
<proteinExistence type="predicted"/>
<dbReference type="KEGG" id="kme:H0A61_00760"/>